<dbReference type="PATRIC" id="fig|1685125.3.peg.499"/>
<name>A0A0M0BT61_9ARCH</name>
<comment type="caution">
    <text evidence="3">The sequence shown here is derived from an EMBL/GenBank/DDBJ whole genome shotgun (WGS) entry which is preliminary data.</text>
</comment>
<dbReference type="GO" id="GO:0016903">
    <property type="term" value="F:oxidoreductase activity, acting on the aldehyde or oxo group of donors"/>
    <property type="evidence" value="ECO:0007669"/>
    <property type="project" value="InterPro"/>
</dbReference>
<feature type="domain" description="Pyruvate/ketoisovalerate oxidoreductase catalytic" evidence="2">
    <location>
        <begin position="11"/>
        <end position="195"/>
    </location>
</feature>
<dbReference type="SUPFAM" id="SSF53323">
    <property type="entry name" value="Pyruvate-ferredoxin oxidoreductase, PFOR, domain III"/>
    <property type="match status" value="1"/>
</dbReference>
<dbReference type="PANTHER" id="PTHR43854">
    <property type="entry name" value="INDOLEPYRUVATE OXIDOREDUCTASE SUBUNIT IORB"/>
    <property type="match status" value="1"/>
</dbReference>
<evidence type="ECO:0000259" key="2">
    <source>
        <dbReference type="Pfam" id="PF01558"/>
    </source>
</evidence>
<dbReference type="AlphaFoldDB" id="A0A0M0BT61"/>
<dbReference type="Pfam" id="PF01558">
    <property type="entry name" value="POR"/>
    <property type="match status" value="1"/>
</dbReference>
<dbReference type="EMBL" id="LFWV01000024">
    <property type="protein sequence ID" value="KON31793.1"/>
    <property type="molecule type" value="Genomic_DNA"/>
</dbReference>
<evidence type="ECO:0000313" key="4">
    <source>
        <dbReference type="Proteomes" id="UP000054016"/>
    </source>
</evidence>
<evidence type="ECO:0000256" key="1">
    <source>
        <dbReference type="ARBA" id="ARBA00023002"/>
    </source>
</evidence>
<dbReference type="InterPro" id="IPR052198">
    <property type="entry name" value="IorB_Oxidoreductase"/>
</dbReference>
<organism evidence="3 4">
    <name type="scientific">miscellaneous Crenarchaeota group-1 archaeon SG8-32-3</name>
    <dbReference type="NCBI Taxonomy" id="1685125"/>
    <lineage>
        <taxon>Archaea</taxon>
        <taxon>Candidatus Bathyarchaeota</taxon>
        <taxon>MCG-1</taxon>
    </lineage>
</organism>
<dbReference type="Proteomes" id="UP000054016">
    <property type="component" value="Unassembled WGS sequence"/>
</dbReference>
<evidence type="ECO:0000313" key="3">
    <source>
        <dbReference type="EMBL" id="KON31793.1"/>
    </source>
</evidence>
<accession>A0A0M0BT61</accession>
<keyword evidence="1" id="KW-0560">Oxidoreductase</keyword>
<protein>
    <recommendedName>
        <fullName evidence="2">Pyruvate/ketoisovalerate oxidoreductase catalytic domain-containing protein</fullName>
    </recommendedName>
</protein>
<dbReference type="Gene3D" id="3.40.920.10">
    <property type="entry name" value="Pyruvate-ferredoxin oxidoreductase, PFOR, domain III"/>
    <property type="match status" value="1"/>
</dbReference>
<dbReference type="PANTHER" id="PTHR43854:SF1">
    <property type="entry name" value="INDOLEPYRUVATE OXIDOREDUCTASE SUBUNIT IORB"/>
    <property type="match status" value="1"/>
</dbReference>
<gene>
    <name evidence="3" type="ORF">AC478_02195</name>
</gene>
<reference evidence="4" key="1">
    <citation type="submission" date="2015-06" db="EMBL/GenBank/DDBJ databases">
        <title>New insights into the roles of widespread benthic archaea in carbon and nitrogen cycling.</title>
        <authorList>
            <person name="Lazar C.S."/>
            <person name="Baker B.J."/>
            <person name="Seitz K.W."/>
            <person name="Hyde A.S."/>
            <person name="Dick G.J."/>
            <person name="Hinrichs K.-U."/>
            <person name="Teske A.P."/>
        </authorList>
    </citation>
    <scope>NUCLEOTIDE SEQUENCE [LARGE SCALE GENOMIC DNA]</scope>
</reference>
<sequence length="213" mass="23115">MSLNIFICGVGGQGLVLLTTVIGNACSKSGVKVITGEMYGLSQRSGAVSVHLRIGEDVFSPLIPYGEADILLSLEAIETLRYAEYLKKDGVVLMNKRLMHPPIETSNLITEKGSKYITLEDIVAKLKGWTQNIAVVDALKFAKESGNVRTENTVFLGCLSALETFKVDEKAIKESISEAVPKKTIEQNLKAFDLGKKSAHNSLCTLVPCRSLP</sequence>
<proteinExistence type="predicted"/>
<dbReference type="InterPro" id="IPR002869">
    <property type="entry name" value="Pyrv_flavodox_OxRed_cen"/>
</dbReference>
<dbReference type="InterPro" id="IPR019752">
    <property type="entry name" value="Pyrv/ketoisovalerate_OxRed_cat"/>
</dbReference>